<keyword evidence="1" id="KW-0472">Membrane</keyword>
<feature type="transmembrane region" description="Helical" evidence="1">
    <location>
        <begin position="26"/>
        <end position="48"/>
    </location>
</feature>
<keyword evidence="3" id="KW-1185">Reference proteome</keyword>
<evidence type="ECO:0000313" key="3">
    <source>
        <dbReference type="Proteomes" id="UP000681594"/>
    </source>
</evidence>
<dbReference type="EMBL" id="JAGIZB010000007">
    <property type="protein sequence ID" value="MBP0444946.1"/>
    <property type="molecule type" value="Genomic_DNA"/>
</dbReference>
<reference evidence="2 3" key="1">
    <citation type="submission" date="2021-03" db="EMBL/GenBank/DDBJ databases">
        <authorList>
            <person name="So Y."/>
        </authorList>
    </citation>
    <scope>NUCLEOTIDE SEQUENCE [LARGE SCALE GENOMIC DNA]</scope>
    <source>
        <strain evidence="2 3">SSH11</strain>
    </source>
</reference>
<name>A0ABS4AD96_9PROT</name>
<dbReference type="RefSeq" id="WP_209379197.1">
    <property type="nucleotide sequence ID" value="NZ_JAGIZB010000007.1"/>
</dbReference>
<proteinExistence type="predicted"/>
<organism evidence="2 3">
    <name type="scientific">Pararoseomonas baculiformis</name>
    <dbReference type="NCBI Taxonomy" id="2820812"/>
    <lineage>
        <taxon>Bacteria</taxon>
        <taxon>Pseudomonadati</taxon>
        <taxon>Pseudomonadota</taxon>
        <taxon>Alphaproteobacteria</taxon>
        <taxon>Acetobacterales</taxon>
        <taxon>Acetobacteraceae</taxon>
        <taxon>Pararoseomonas</taxon>
    </lineage>
</organism>
<accession>A0ABS4AD96</accession>
<keyword evidence="1" id="KW-0812">Transmembrane</keyword>
<sequence length="61" mass="6194">MMRWALGLAILFGALALVARLLQLGLSLLLIVVAGIALLAAIGSAVMARSSGRKSPPDAPP</sequence>
<comment type="caution">
    <text evidence="2">The sequence shown here is derived from an EMBL/GenBank/DDBJ whole genome shotgun (WGS) entry which is preliminary data.</text>
</comment>
<keyword evidence="1" id="KW-1133">Transmembrane helix</keyword>
<gene>
    <name evidence="2" type="ORF">J8J14_09135</name>
</gene>
<dbReference type="Proteomes" id="UP000681594">
    <property type="component" value="Unassembled WGS sequence"/>
</dbReference>
<evidence type="ECO:0000313" key="2">
    <source>
        <dbReference type="EMBL" id="MBP0444946.1"/>
    </source>
</evidence>
<evidence type="ECO:0000256" key="1">
    <source>
        <dbReference type="SAM" id="Phobius"/>
    </source>
</evidence>
<protein>
    <submittedName>
        <fullName evidence="2">Uncharacterized protein</fullName>
    </submittedName>
</protein>